<dbReference type="Pfam" id="PF00486">
    <property type="entry name" value="Trans_reg_C"/>
    <property type="match status" value="1"/>
</dbReference>
<dbReference type="PROSITE" id="PS50110">
    <property type="entry name" value="RESPONSE_REGULATORY"/>
    <property type="match status" value="1"/>
</dbReference>
<feature type="domain" description="Response regulatory" evidence="4">
    <location>
        <begin position="4"/>
        <end position="117"/>
    </location>
</feature>
<keyword evidence="2" id="KW-0597">Phosphoprotein</keyword>
<dbReference type="Pfam" id="PF00072">
    <property type="entry name" value="Response_reg"/>
    <property type="match status" value="1"/>
</dbReference>
<dbReference type="RefSeq" id="WP_060754249.1">
    <property type="nucleotide sequence ID" value="NZ_JAEHTI010000001.1"/>
</dbReference>
<dbReference type="Gene3D" id="1.10.10.10">
    <property type="entry name" value="Winged helix-like DNA-binding domain superfamily/Winged helix DNA-binding domain"/>
    <property type="match status" value="1"/>
</dbReference>
<dbReference type="SMART" id="SM00448">
    <property type="entry name" value="REC"/>
    <property type="match status" value="1"/>
</dbReference>
<evidence type="ECO:0000256" key="2">
    <source>
        <dbReference type="PROSITE-ProRule" id="PRU00169"/>
    </source>
</evidence>
<dbReference type="InterPro" id="IPR039420">
    <property type="entry name" value="WalR-like"/>
</dbReference>
<feature type="modified residue" description="4-aspartylphosphate" evidence="2">
    <location>
        <position position="53"/>
    </location>
</feature>
<dbReference type="GO" id="GO:0006355">
    <property type="term" value="P:regulation of DNA-templated transcription"/>
    <property type="evidence" value="ECO:0007669"/>
    <property type="project" value="InterPro"/>
</dbReference>
<dbReference type="GO" id="GO:0005829">
    <property type="term" value="C:cytosol"/>
    <property type="evidence" value="ECO:0007669"/>
    <property type="project" value="TreeGrafter"/>
</dbReference>
<evidence type="ECO:0000259" key="4">
    <source>
        <dbReference type="PROSITE" id="PS50110"/>
    </source>
</evidence>
<evidence type="ECO:0000259" key="5">
    <source>
        <dbReference type="PROSITE" id="PS51755"/>
    </source>
</evidence>
<reference evidence="7" key="1">
    <citation type="submission" date="2016-01" db="EMBL/GenBank/DDBJ databases">
        <authorList>
            <person name="Gamez R.M."/>
            <person name="Rodriguez F."/>
            <person name="Bernal J.F."/>
            <person name="Agarwala R."/>
            <person name="Landsman D."/>
            <person name="Marino-Ramirez L."/>
        </authorList>
    </citation>
    <scope>NUCLEOTIDE SEQUENCE [LARGE SCALE GENOMIC DNA]</scope>
    <source>
        <strain evidence="7">Ps006</strain>
    </source>
</reference>
<evidence type="ECO:0000313" key="6">
    <source>
        <dbReference type="EMBL" id="KWU50907.1"/>
    </source>
</evidence>
<dbReference type="InterPro" id="IPR001789">
    <property type="entry name" value="Sig_transdc_resp-reg_receiver"/>
</dbReference>
<protein>
    <submittedName>
        <fullName evidence="6">Two-component system response regulator</fullName>
    </submittedName>
</protein>
<gene>
    <name evidence="6" type="ORF">AWV77_10770</name>
</gene>
<dbReference type="SMART" id="SM00862">
    <property type="entry name" value="Trans_reg_C"/>
    <property type="match status" value="1"/>
</dbReference>
<feature type="domain" description="OmpR/PhoB-type" evidence="5">
    <location>
        <begin position="125"/>
        <end position="223"/>
    </location>
</feature>
<dbReference type="AlphaFoldDB" id="A0A0X7K5E1"/>
<keyword evidence="1 3" id="KW-0238">DNA-binding</keyword>
<comment type="caution">
    <text evidence="6">The sequence shown here is derived from an EMBL/GenBank/DDBJ whole genome shotgun (WGS) entry which is preliminary data.</text>
</comment>
<name>A0A0X7K5E1_9PSED</name>
<dbReference type="InterPro" id="IPR001867">
    <property type="entry name" value="OmpR/PhoB-type_DNA-bd"/>
</dbReference>
<dbReference type="InterPro" id="IPR011006">
    <property type="entry name" value="CheY-like_superfamily"/>
</dbReference>
<dbReference type="CDD" id="cd00383">
    <property type="entry name" value="trans_reg_C"/>
    <property type="match status" value="1"/>
</dbReference>
<sequence length="232" mass="26231">MSDTLLLIEDDRPLAALTAEFLRAEGFTVAVEHRGDHAAQRILDEQPALLILDVMLPGIDGFTLCRQIRDHYPGLILMMTALDENAEQLTGFDVGADDYVVKPVDPLLLLARIRSLLRRRAQTPRATYQWGSFRLDLNSHFAWLKETPLQFSVAEFELLAIFARHCGVLLTREKLLQSLRGLEYDGVNRSIDMRVSRLRKKLMNLACPVTIQTITAQGYLFVEIPQDGQDAV</sequence>
<dbReference type="PANTHER" id="PTHR48111:SF47">
    <property type="entry name" value="TRANSCRIPTIONAL REGULATORY PROTEIN RSTA"/>
    <property type="match status" value="1"/>
</dbReference>
<organism evidence="6 7">
    <name type="scientific">Pseudomonas palleroniana</name>
    <dbReference type="NCBI Taxonomy" id="191390"/>
    <lineage>
        <taxon>Bacteria</taxon>
        <taxon>Pseudomonadati</taxon>
        <taxon>Pseudomonadota</taxon>
        <taxon>Gammaproteobacteria</taxon>
        <taxon>Pseudomonadales</taxon>
        <taxon>Pseudomonadaceae</taxon>
        <taxon>Pseudomonas</taxon>
    </lineage>
</organism>
<evidence type="ECO:0000256" key="3">
    <source>
        <dbReference type="PROSITE-ProRule" id="PRU01091"/>
    </source>
</evidence>
<dbReference type="PROSITE" id="PS51755">
    <property type="entry name" value="OMPR_PHOB"/>
    <property type="match status" value="1"/>
</dbReference>
<dbReference type="OrthoDB" id="9802426at2"/>
<dbReference type="GO" id="GO:0000156">
    <property type="term" value="F:phosphorelay response regulator activity"/>
    <property type="evidence" value="ECO:0007669"/>
    <property type="project" value="TreeGrafter"/>
</dbReference>
<proteinExistence type="predicted"/>
<evidence type="ECO:0000313" key="7">
    <source>
        <dbReference type="Proteomes" id="UP000067111"/>
    </source>
</evidence>
<dbReference type="SUPFAM" id="SSF52172">
    <property type="entry name" value="CheY-like"/>
    <property type="match status" value="1"/>
</dbReference>
<dbReference type="InterPro" id="IPR036388">
    <property type="entry name" value="WH-like_DNA-bd_sf"/>
</dbReference>
<dbReference type="Gene3D" id="3.40.50.2300">
    <property type="match status" value="1"/>
</dbReference>
<dbReference type="PANTHER" id="PTHR48111">
    <property type="entry name" value="REGULATOR OF RPOS"/>
    <property type="match status" value="1"/>
</dbReference>
<dbReference type="EMBL" id="LRMR01000010">
    <property type="protein sequence ID" value="KWU50907.1"/>
    <property type="molecule type" value="Genomic_DNA"/>
</dbReference>
<accession>A0A0X7K5E1</accession>
<dbReference type="GO" id="GO:0032993">
    <property type="term" value="C:protein-DNA complex"/>
    <property type="evidence" value="ECO:0007669"/>
    <property type="project" value="TreeGrafter"/>
</dbReference>
<feature type="DNA-binding region" description="OmpR/PhoB-type" evidence="3">
    <location>
        <begin position="125"/>
        <end position="223"/>
    </location>
</feature>
<dbReference type="Proteomes" id="UP000067111">
    <property type="component" value="Unassembled WGS sequence"/>
</dbReference>
<evidence type="ECO:0000256" key="1">
    <source>
        <dbReference type="ARBA" id="ARBA00023125"/>
    </source>
</evidence>
<dbReference type="Gene3D" id="6.10.250.690">
    <property type="match status" value="1"/>
</dbReference>
<dbReference type="GO" id="GO:0000976">
    <property type="term" value="F:transcription cis-regulatory region binding"/>
    <property type="evidence" value="ECO:0007669"/>
    <property type="project" value="TreeGrafter"/>
</dbReference>